<evidence type="ECO:0000256" key="6">
    <source>
        <dbReference type="ARBA" id="ARBA00023180"/>
    </source>
</evidence>
<dbReference type="Gene3D" id="2.60.120.260">
    <property type="entry name" value="Galactose-binding domain-like"/>
    <property type="match status" value="2"/>
</dbReference>
<keyword evidence="14" id="KW-1185">Reference proteome</keyword>
<dbReference type="InterPro" id="IPR025300">
    <property type="entry name" value="BetaGal_jelly_roll_dom"/>
</dbReference>
<keyword evidence="5 8" id="KW-0378">Hydrolase</keyword>
<accession>A0A9W9J8B6</accession>
<name>A0A9W9J8B6_9EURO</name>
<keyword evidence="4 11" id="KW-0732">Signal</keyword>
<dbReference type="InterPro" id="IPR008979">
    <property type="entry name" value="Galactose-bd-like_sf"/>
</dbReference>
<feature type="chain" id="PRO_5040999695" description="Beta-galactosidase" evidence="11">
    <location>
        <begin position="22"/>
        <end position="1025"/>
    </location>
</feature>
<comment type="caution">
    <text evidence="13">The sequence shown here is derived from an EMBL/GenBank/DDBJ whole genome shotgun (WGS) entry which is preliminary data.</text>
</comment>
<dbReference type="InterPro" id="IPR018954">
    <property type="entry name" value="Betagal_dom2"/>
</dbReference>
<dbReference type="Gene3D" id="3.20.20.80">
    <property type="entry name" value="Glycosidases"/>
    <property type="match status" value="1"/>
</dbReference>
<dbReference type="FunFam" id="2.60.120.260:FF:000065">
    <property type="entry name" value="Beta-galactosidase A"/>
    <property type="match status" value="1"/>
</dbReference>
<dbReference type="Pfam" id="PF01301">
    <property type="entry name" value="Glyco_hydro_35"/>
    <property type="match status" value="1"/>
</dbReference>
<evidence type="ECO:0000256" key="3">
    <source>
        <dbReference type="ARBA" id="ARBA00012756"/>
    </source>
</evidence>
<organism evidence="13 14">
    <name type="scientific">Penicillium cinerascens</name>
    <dbReference type="NCBI Taxonomy" id="70096"/>
    <lineage>
        <taxon>Eukaryota</taxon>
        <taxon>Fungi</taxon>
        <taxon>Dikarya</taxon>
        <taxon>Ascomycota</taxon>
        <taxon>Pezizomycotina</taxon>
        <taxon>Eurotiomycetes</taxon>
        <taxon>Eurotiomycetidae</taxon>
        <taxon>Eurotiales</taxon>
        <taxon>Aspergillaceae</taxon>
        <taxon>Penicillium</taxon>
    </lineage>
</organism>
<dbReference type="InterPro" id="IPR025972">
    <property type="entry name" value="BetaGal_dom3"/>
</dbReference>
<dbReference type="SUPFAM" id="SSF49785">
    <property type="entry name" value="Galactose-binding domain-like"/>
    <property type="match status" value="2"/>
</dbReference>
<dbReference type="InterPro" id="IPR019801">
    <property type="entry name" value="Glyco_hydro_35_CS"/>
</dbReference>
<dbReference type="InterPro" id="IPR031330">
    <property type="entry name" value="Gly_Hdrlase_35_cat"/>
</dbReference>
<dbReference type="OrthoDB" id="1657402at2759"/>
<feature type="domain" description="Beta-galactosidase" evidence="12">
    <location>
        <begin position="402"/>
        <end position="589"/>
    </location>
</feature>
<evidence type="ECO:0000313" key="13">
    <source>
        <dbReference type="EMBL" id="KAJ5190140.1"/>
    </source>
</evidence>
<evidence type="ECO:0000259" key="12">
    <source>
        <dbReference type="SMART" id="SM01029"/>
    </source>
</evidence>
<dbReference type="SUPFAM" id="SSF51445">
    <property type="entry name" value="(Trans)glycosidases"/>
    <property type="match status" value="1"/>
</dbReference>
<dbReference type="Pfam" id="PF10435">
    <property type="entry name" value="BetaGal_dom2"/>
    <property type="match status" value="1"/>
</dbReference>
<gene>
    <name evidence="13" type="ORF">N7498_009125</name>
</gene>
<evidence type="ECO:0000256" key="2">
    <source>
        <dbReference type="ARBA" id="ARBA00009809"/>
    </source>
</evidence>
<dbReference type="SUPFAM" id="SSF117100">
    <property type="entry name" value="Beta-galactosidase LacA, domain 3"/>
    <property type="match status" value="1"/>
</dbReference>
<dbReference type="GO" id="GO:0005975">
    <property type="term" value="P:carbohydrate metabolic process"/>
    <property type="evidence" value="ECO:0007669"/>
    <property type="project" value="InterPro"/>
</dbReference>
<dbReference type="InterPro" id="IPR037110">
    <property type="entry name" value="Betagal_dom2_sf"/>
</dbReference>
<dbReference type="FunFam" id="3.20.20.80:FF:000040">
    <property type="entry name" value="Beta-galactosidase A"/>
    <property type="match status" value="1"/>
</dbReference>
<evidence type="ECO:0000313" key="14">
    <source>
        <dbReference type="Proteomes" id="UP001150904"/>
    </source>
</evidence>
<evidence type="ECO:0000256" key="10">
    <source>
        <dbReference type="SAM" id="MobiDB-lite"/>
    </source>
</evidence>
<evidence type="ECO:0000256" key="11">
    <source>
        <dbReference type="SAM" id="SignalP"/>
    </source>
</evidence>
<dbReference type="GeneID" id="83183482"/>
<dbReference type="PANTHER" id="PTHR23421">
    <property type="entry name" value="BETA-GALACTOSIDASE RELATED"/>
    <property type="match status" value="1"/>
</dbReference>
<dbReference type="InterPro" id="IPR036833">
    <property type="entry name" value="BetaGal_dom3_sf"/>
</dbReference>
<dbReference type="GO" id="GO:0004565">
    <property type="term" value="F:beta-galactosidase activity"/>
    <property type="evidence" value="ECO:0007669"/>
    <property type="project" value="UniProtKB-EC"/>
</dbReference>
<proteinExistence type="inferred from homology"/>
<dbReference type="Gene3D" id="2.60.390.10">
    <property type="entry name" value="Beta-galactosidase, domain 3"/>
    <property type="match status" value="1"/>
</dbReference>
<evidence type="ECO:0000256" key="4">
    <source>
        <dbReference type="ARBA" id="ARBA00022729"/>
    </source>
</evidence>
<dbReference type="InterPro" id="IPR017853">
    <property type="entry name" value="GH"/>
</dbReference>
<comment type="similarity">
    <text evidence="2 9">Belongs to the glycosyl hydrolase 35 family.</text>
</comment>
<evidence type="ECO:0000256" key="9">
    <source>
        <dbReference type="RuleBase" id="RU003679"/>
    </source>
</evidence>
<evidence type="ECO:0000256" key="7">
    <source>
        <dbReference type="ARBA" id="ARBA00023295"/>
    </source>
</evidence>
<dbReference type="InterPro" id="IPR001944">
    <property type="entry name" value="Glycoside_Hdrlase_35"/>
</dbReference>
<evidence type="ECO:0000256" key="5">
    <source>
        <dbReference type="ARBA" id="ARBA00022801"/>
    </source>
</evidence>
<dbReference type="AlphaFoldDB" id="A0A9W9J8B6"/>
<keyword evidence="6" id="KW-0325">Glycoprotein</keyword>
<evidence type="ECO:0000256" key="8">
    <source>
        <dbReference type="RuleBase" id="RU000675"/>
    </source>
</evidence>
<dbReference type="Pfam" id="PF13363">
    <property type="entry name" value="BetaGal_dom3"/>
    <property type="match status" value="1"/>
</dbReference>
<dbReference type="PROSITE" id="PS01182">
    <property type="entry name" value="GLYCOSYL_HYDROL_F35"/>
    <property type="match status" value="1"/>
</dbReference>
<reference evidence="13" key="2">
    <citation type="journal article" date="2023" name="IMA Fungus">
        <title>Comparative genomic study of the Penicillium genus elucidates a diverse pangenome and 15 lateral gene transfer events.</title>
        <authorList>
            <person name="Petersen C."/>
            <person name="Sorensen T."/>
            <person name="Nielsen M.R."/>
            <person name="Sondergaard T.E."/>
            <person name="Sorensen J.L."/>
            <person name="Fitzpatrick D.A."/>
            <person name="Frisvad J.C."/>
            <person name="Nielsen K.L."/>
        </authorList>
    </citation>
    <scope>NUCLEOTIDE SEQUENCE</scope>
    <source>
        <strain evidence="13">IBT 15544</strain>
    </source>
</reference>
<dbReference type="Pfam" id="PF13364">
    <property type="entry name" value="BetaGal_ABD2"/>
    <property type="match status" value="2"/>
</dbReference>
<dbReference type="Proteomes" id="UP001150904">
    <property type="component" value="Unassembled WGS sequence"/>
</dbReference>
<reference evidence="13" key="1">
    <citation type="submission" date="2022-12" db="EMBL/GenBank/DDBJ databases">
        <authorList>
            <person name="Petersen C."/>
        </authorList>
    </citation>
    <scope>NUCLEOTIDE SEQUENCE</scope>
    <source>
        <strain evidence="13">IBT 15544</strain>
    </source>
</reference>
<dbReference type="Gene3D" id="2.102.20.10">
    <property type="entry name" value="Beta-galactosidase, domain 2"/>
    <property type="match status" value="1"/>
</dbReference>
<feature type="signal peptide" evidence="11">
    <location>
        <begin position="1"/>
        <end position="21"/>
    </location>
</feature>
<comment type="catalytic activity">
    <reaction evidence="1 8">
        <text>Hydrolysis of terminal non-reducing beta-D-galactose residues in beta-D-galactosides.</text>
        <dbReference type="EC" id="3.2.1.23"/>
    </reaction>
</comment>
<dbReference type="PRINTS" id="PR00742">
    <property type="entry name" value="GLHYDRLASE35"/>
</dbReference>
<protein>
    <recommendedName>
        <fullName evidence="3 8">Beta-galactosidase</fullName>
        <ecNumber evidence="3 8">3.2.1.23</ecNumber>
    </recommendedName>
</protein>
<feature type="region of interest" description="Disordered" evidence="10">
    <location>
        <begin position="525"/>
        <end position="550"/>
    </location>
</feature>
<dbReference type="SUPFAM" id="SSF51011">
    <property type="entry name" value="Glycosyl hydrolase domain"/>
    <property type="match status" value="1"/>
</dbReference>
<sequence>MRVSSLLKALLSTSFLGQALTTPVEPAPARLDPASKRNPVVRGQDLQDIVTYDGQSYFIYGERMFLFSGSFHPFRLPVTDLWIDVFQKIKALGFNAVTFYVDWALVEAEPGNVRFDGIFDVEPFLQAAAAAGLYLLARPGPYINAEVSAGGIPSWALLIGCRLRGNCTEWEDSTKNYMAAIGSIIAKYQITNGGPIILTQVENEYTSWPGVADFPAELNREYMAFLESELRAAGIVVPLTFNDDAQDGLWAPGTGLGAVDVYGIDSYPLGFDCSDPLSWGAASLPANWQIDQKTWSPTTPFTIFEFQGGSMEGWGDVSQDQCNAMVGPDAVRIFYKNNFSFGIKWFNLYMTYGGTNWGNLGYDGCYTSYDYGAAINEYREVIREKYSAEKLEANFFKVSPGYLTATPGNVTAGVYADTDAVSTTPLFGQQANSNFYVVRQTNWNSTGTVDYKITLAPSGGDVTIPQLGGQLSLIGRDSKMMVTDYPVGKHSLVYSSADIFSWGSSRSGKTALIMYAAEGETNEFSIKPSAGRGKWTGPNPSSSGSSTQMSQMDSETWTIKWSTTEAAQSVSFGSDLVIYLLWRNDAYQYWTLELPAAAPIGAYSHPGKEYVIVKAGYLMRTAQISGTELQLTGDFNATTDVELVFDPTDAVQCITVNGNRLSTTKERGVLKGTVEYNPPSLDFPDFSTLEWKTIDSLPEIHPSYDDSCWTPCDHTTSTNDQLALLTPFSLFANDYGYDTGSFEYRGHFVANGNENYVTLNVSGGTAFANSVWLDQTFLGSYVGSGANSEFMKTYAIPANATSAGKNSVLTVVIDMMGETEEGPGTDTIKGPNGILNFDLAGHSQRDISWRMTGNLGGWANYPDKARGPRNENGMWAIRQGYFQPDPPDTDWAVSNPMDGISGPGVQFYTTEFDLNIPVGWDVPIGVAFSDNSSASSGLYRLDFYINGYQFGKFVPYVGPQFEFPVPEGILNYDGKNTLAISFWALEEGGAKLGGVELKPKAVVLSALPRPGLSPQPKWMLRPDAY</sequence>
<keyword evidence="7 8" id="KW-0326">Glycosidase</keyword>
<dbReference type="RefSeq" id="XP_058303080.1">
    <property type="nucleotide sequence ID" value="XM_058456181.1"/>
</dbReference>
<feature type="compositionally biased region" description="Low complexity" evidence="10">
    <location>
        <begin position="536"/>
        <end position="550"/>
    </location>
</feature>
<evidence type="ECO:0000256" key="1">
    <source>
        <dbReference type="ARBA" id="ARBA00001412"/>
    </source>
</evidence>
<dbReference type="EC" id="3.2.1.23" evidence="3 8"/>
<dbReference type="SMART" id="SM01029">
    <property type="entry name" value="BetaGal_dom2"/>
    <property type="match status" value="1"/>
</dbReference>
<dbReference type="EMBL" id="JAPQKR010000016">
    <property type="protein sequence ID" value="KAJ5190140.1"/>
    <property type="molecule type" value="Genomic_DNA"/>
</dbReference>